<proteinExistence type="predicted"/>
<feature type="compositionally biased region" description="Basic and acidic residues" evidence="1">
    <location>
        <begin position="27"/>
        <end position="38"/>
    </location>
</feature>
<evidence type="ECO:0000256" key="2">
    <source>
        <dbReference type="SAM" id="SignalP"/>
    </source>
</evidence>
<dbReference type="RefSeq" id="WP_089857630.1">
    <property type="nucleotide sequence ID" value="NZ_FNDW01000006.1"/>
</dbReference>
<keyword evidence="2" id="KW-0732">Signal</keyword>
<feature type="chain" id="PRO_5011747167" description="Pentapeptide MXKDX repeat protein" evidence="2">
    <location>
        <begin position="21"/>
        <end position="79"/>
    </location>
</feature>
<evidence type="ECO:0000313" key="3">
    <source>
        <dbReference type="EMBL" id="SDI28501.1"/>
    </source>
</evidence>
<protein>
    <recommendedName>
        <fullName evidence="5">Pentapeptide MXKDX repeat protein</fullName>
    </recommendedName>
</protein>
<gene>
    <name evidence="3" type="ORF">SAMN05421846_10611</name>
</gene>
<dbReference type="EMBL" id="FNDW01000006">
    <property type="protein sequence ID" value="SDI28501.1"/>
    <property type="molecule type" value="Genomic_DNA"/>
</dbReference>
<sequence>MKNLILATAFAMFGTIAVSAQITPQKTKTDTIKPDTVRNSDMTTGNMNNNSMDKPKTDTAKWNNRETTTGDRKMKKKNK</sequence>
<dbReference type="OrthoDB" id="1274095at2"/>
<evidence type="ECO:0000256" key="1">
    <source>
        <dbReference type="SAM" id="MobiDB-lite"/>
    </source>
</evidence>
<name>A0A1G8JBN2_9FLAO</name>
<keyword evidence="4" id="KW-1185">Reference proteome</keyword>
<evidence type="ECO:0008006" key="5">
    <source>
        <dbReference type="Google" id="ProtNLM"/>
    </source>
</evidence>
<feature type="signal peptide" evidence="2">
    <location>
        <begin position="1"/>
        <end position="20"/>
    </location>
</feature>
<reference evidence="4" key="1">
    <citation type="submission" date="2016-10" db="EMBL/GenBank/DDBJ databases">
        <authorList>
            <person name="Varghese N."/>
            <person name="Submissions S."/>
        </authorList>
    </citation>
    <scope>NUCLEOTIDE SEQUENCE [LARGE SCALE GENOMIC DNA]</scope>
    <source>
        <strain evidence="4">DSM 17071</strain>
    </source>
</reference>
<dbReference type="AlphaFoldDB" id="A0A1G8JBN2"/>
<feature type="compositionally biased region" description="Polar residues" evidence="1">
    <location>
        <begin position="39"/>
        <end position="52"/>
    </location>
</feature>
<dbReference type="STRING" id="311334.SAMN05421846_10611"/>
<organism evidence="3 4">
    <name type="scientific">Chryseobacterium taeanense</name>
    <dbReference type="NCBI Taxonomy" id="311334"/>
    <lineage>
        <taxon>Bacteria</taxon>
        <taxon>Pseudomonadati</taxon>
        <taxon>Bacteroidota</taxon>
        <taxon>Flavobacteriia</taxon>
        <taxon>Flavobacteriales</taxon>
        <taxon>Weeksellaceae</taxon>
        <taxon>Chryseobacterium group</taxon>
        <taxon>Chryseobacterium</taxon>
    </lineage>
</organism>
<dbReference type="Proteomes" id="UP000198869">
    <property type="component" value="Unassembled WGS sequence"/>
</dbReference>
<feature type="region of interest" description="Disordered" evidence="1">
    <location>
        <begin position="24"/>
        <end position="79"/>
    </location>
</feature>
<evidence type="ECO:0000313" key="4">
    <source>
        <dbReference type="Proteomes" id="UP000198869"/>
    </source>
</evidence>
<accession>A0A1G8JBN2</accession>